<dbReference type="FunFam" id="1.10.287.130:FF:000004">
    <property type="entry name" value="Ethylene receptor 1"/>
    <property type="match status" value="1"/>
</dbReference>
<keyword evidence="4 13" id="KW-0597">Phosphoprotein</keyword>
<dbReference type="FunFam" id="3.30.565.10:FF:000010">
    <property type="entry name" value="Sensor histidine kinase RcsC"/>
    <property type="match status" value="1"/>
</dbReference>
<dbReference type="SMART" id="SM00388">
    <property type="entry name" value="HisKA"/>
    <property type="match status" value="1"/>
</dbReference>
<dbReference type="CDD" id="cd16922">
    <property type="entry name" value="HATPase_EvgS-ArcB-TorS-like"/>
    <property type="match status" value="1"/>
</dbReference>
<evidence type="ECO:0000256" key="7">
    <source>
        <dbReference type="ARBA" id="ARBA00022741"/>
    </source>
</evidence>
<keyword evidence="19" id="KW-1185">Reference proteome</keyword>
<dbReference type="GO" id="GO:0005524">
    <property type="term" value="F:ATP binding"/>
    <property type="evidence" value="ECO:0007669"/>
    <property type="project" value="UniProtKB-KW"/>
</dbReference>
<comment type="caution">
    <text evidence="18">The sequence shown here is derived from an EMBL/GenBank/DDBJ whole genome shotgun (WGS) entry which is preliminary data.</text>
</comment>
<dbReference type="SUPFAM" id="SSF55874">
    <property type="entry name" value="ATPase domain of HSP90 chaperone/DNA topoisomerase II/histidine kinase"/>
    <property type="match status" value="1"/>
</dbReference>
<keyword evidence="6 15" id="KW-0812">Transmembrane</keyword>
<dbReference type="SUPFAM" id="SSF47384">
    <property type="entry name" value="Homodimeric domain of signal transducing histidine kinase"/>
    <property type="match status" value="1"/>
</dbReference>
<feature type="domain" description="Histidine kinase" evidence="16">
    <location>
        <begin position="418"/>
        <end position="640"/>
    </location>
</feature>
<comment type="subcellular location">
    <subcellularLocation>
        <location evidence="2">Membrane</location>
    </subcellularLocation>
</comment>
<evidence type="ECO:0000313" key="19">
    <source>
        <dbReference type="Proteomes" id="UP000295499"/>
    </source>
</evidence>
<dbReference type="PANTHER" id="PTHR45339">
    <property type="entry name" value="HYBRID SIGNAL TRANSDUCTION HISTIDINE KINASE J"/>
    <property type="match status" value="1"/>
</dbReference>
<evidence type="ECO:0000256" key="1">
    <source>
        <dbReference type="ARBA" id="ARBA00000085"/>
    </source>
</evidence>
<feature type="transmembrane region" description="Helical" evidence="15">
    <location>
        <begin position="274"/>
        <end position="297"/>
    </location>
</feature>
<dbReference type="GO" id="GO:0016020">
    <property type="term" value="C:membrane"/>
    <property type="evidence" value="ECO:0007669"/>
    <property type="project" value="UniProtKB-SubCell"/>
</dbReference>
<keyword evidence="5" id="KW-0808">Transferase</keyword>
<dbReference type="InterPro" id="IPR036097">
    <property type="entry name" value="HisK_dim/P_sf"/>
</dbReference>
<dbReference type="PROSITE" id="PS50109">
    <property type="entry name" value="HIS_KIN"/>
    <property type="match status" value="1"/>
</dbReference>
<dbReference type="InterPro" id="IPR036890">
    <property type="entry name" value="HATPase_C_sf"/>
</dbReference>
<keyword evidence="7" id="KW-0547">Nucleotide-binding</keyword>
<evidence type="ECO:0000256" key="15">
    <source>
        <dbReference type="SAM" id="Phobius"/>
    </source>
</evidence>
<evidence type="ECO:0000256" key="4">
    <source>
        <dbReference type="ARBA" id="ARBA00022553"/>
    </source>
</evidence>
<dbReference type="InterPro" id="IPR011006">
    <property type="entry name" value="CheY-like_superfamily"/>
</dbReference>
<accession>A0A4R6II81</accession>
<dbReference type="InterPro" id="IPR005467">
    <property type="entry name" value="His_kinase_dom"/>
</dbReference>
<dbReference type="Gene3D" id="3.40.50.2300">
    <property type="match status" value="1"/>
</dbReference>
<name>A0A4R6II81_9SPHI</name>
<evidence type="ECO:0000313" key="18">
    <source>
        <dbReference type="EMBL" id="TDO21651.1"/>
    </source>
</evidence>
<dbReference type="CDD" id="cd17546">
    <property type="entry name" value="REC_hyHK_CKI1_RcsC-like"/>
    <property type="match status" value="1"/>
</dbReference>
<dbReference type="Gene3D" id="6.10.340.10">
    <property type="match status" value="1"/>
</dbReference>
<dbReference type="Pfam" id="PF02518">
    <property type="entry name" value="HATPase_c"/>
    <property type="match status" value="1"/>
</dbReference>
<dbReference type="InterPro" id="IPR004358">
    <property type="entry name" value="Sig_transdc_His_kin-like_C"/>
</dbReference>
<evidence type="ECO:0000256" key="3">
    <source>
        <dbReference type="ARBA" id="ARBA00012438"/>
    </source>
</evidence>
<dbReference type="Proteomes" id="UP000295499">
    <property type="component" value="Unassembled WGS sequence"/>
</dbReference>
<keyword evidence="12 15" id="KW-0472">Membrane</keyword>
<feature type="coiled-coil region" evidence="14">
    <location>
        <begin position="349"/>
        <end position="408"/>
    </location>
</feature>
<evidence type="ECO:0000256" key="8">
    <source>
        <dbReference type="ARBA" id="ARBA00022777"/>
    </source>
</evidence>
<comment type="catalytic activity">
    <reaction evidence="1">
        <text>ATP + protein L-histidine = ADP + protein N-phospho-L-histidine.</text>
        <dbReference type="EC" id="2.7.13.3"/>
    </reaction>
</comment>
<keyword evidence="14" id="KW-0175">Coiled coil</keyword>
<keyword evidence="11" id="KW-0902">Two-component regulatory system</keyword>
<evidence type="ECO:0000256" key="11">
    <source>
        <dbReference type="ARBA" id="ARBA00023012"/>
    </source>
</evidence>
<evidence type="ECO:0000256" key="10">
    <source>
        <dbReference type="ARBA" id="ARBA00022989"/>
    </source>
</evidence>
<organism evidence="18 19">
    <name type="scientific">Pedobacter duraquae</name>
    <dbReference type="NCBI Taxonomy" id="425511"/>
    <lineage>
        <taxon>Bacteria</taxon>
        <taxon>Pseudomonadati</taxon>
        <taxon>Bacteroidota</taxon>
        <taxon>Sphingobacteriia</taxon>
        <taxon>Sphingobacteriales</taxon>
        <taxon>Sphingobacteriaceae</taxon>
        <taxon>Pedobacter</taxon>
    </lineage>
</organism>
<keyword evidence="10 15" id="KW-1133">Transmembrane helix</keyword>
<dbReference type="SUPFAM" id="SSF52172">
    <property type="entry name" value="CheY-like"/>
    <property type="match status" value="1"/>
</dbReference>
<evidence type="ECO:0000256" key="9">
    <source>
        <dbReference type="ARBA" id="ARBA00022840"/>
    </source>
</evidence>
<dbReference type="Pfam" id="PF00512">
    <property type="entry name" value="HisKA"/>
    <property type="match status" value="1"/>
</dbReference>
<feature type="modified residue" description="4-aspartylphosphate" evidence="13">
    <location>
        <position position="720"/>
    </location>
</feature>
<dbReference type="PROSITE" id="PS50110">
    <property type="entry name" value="RESPONSE_REGULATORY"/>
    <property type="match status" value="1"/>
</dbReference>
<evidence type="ECO:0000256" key="5">
    <source>
        <dbReference type="ARBA" id="ARBA00022679"/>
    </source>
</evidence>
<dbReference type="AlphaFoldDB" id="A0A4R6II81"/>
<dbReference type="Gene3D" id="3.30.565.10">
    <property type="entry name" value="Histidine kinase-like ATPase, C-terminal domain"/>
    <property type="match status" value="1"/>
</dbReference>
<gene>
    <name evidence="18" type="ORF">CLV32_2757</name>
</gene>
<feature type="transmembrane region" description="Helical" evidence="15">
    <location>
        <begin position="12"/>
        <end position="35"/>
    </location>
</feature>
<dbReference type="RefSeq" id="WP_133556317.1">
    <property type="nucleotide sequence ID" value="NZ_SNWM01000003.1"/>
</dbReference>
<dbReference type="EMBL" id="SNWM01000003">
    <property type="protein sequence ID" value="TDO21651.1"/>
    <property type="molecule type" value="Genomic_DNA"/>
</dbReference>
<evidence type="ECO:0000256" key="2">
    <source>
        <dbReference type="ARBA" id="ARBA00004370"/>
    </source>
</evidence>
<protein>
    <recommendedName>
        <fullName evidence="3">histidine kinase</fullName>
        <ecNumber evidence="3">2.7.13.3</ecNumber>
    </recommendedName>
</protein>
<dbReference type="EC" id="2.7.13.3" evidence="3"/>
<dbReference type="PRINTS" id="PR00344">
    <property type="entry name" value="BCTRLSENSOR"/>
</dbReference>
<dbReference type="SMART" id="SM00387">
    <property type="entry name" value="HATPase_c"/>
    <property type="match status" value="1"/>
</dbReference>
<dbReference type="Pfam" id="PF00072">
    <property type="entry name" value="Response_reg"/>
    <property type="match status" value="1"/>
</dbReference>
<proteinExistence type="predicted"/>
<evidence type="ECO:0000256" key="12">
    <source>
        <dbReference type="ARBA" id="ARBA00023136"/>
    </source>
</evidence>
<feature type="domain" description="Response regulatory" evidence="17">
    <location>
        <begin position="671"/>
        <end position="786"/>
    </location>
</feature>
<evidence type="ECO:0000259" key="16">
    <source>
        <dbReference type="PROSITE" id="PS50109"/>
    </source>
</evidence>
<sequence>MYNKFLFKSFRARLILSFLCFVLVILIWVITYLFIDIKQQRLRLFSEQLTYIQTQYLKSTNHLHRFMLSGFHQEAFYQTTKQADIDQFIDLQGTIPQHILALQLLAKQSNIAVDAELEQLIVLSKSTLSSGKQLKTLYFKKGFEDYGLEGRMRKYAHWIEQSSTVTKYEILQLRRHEKDYMLRGRLEYATLFVSQIDSIRNLFPKSGTSYKALSNYKNDFELLVSYTEKLGINNNKGLVPNTLNGIDLFSRIYQSTFDIATQQTLQLQHNFTQLLLIVSICLLLLMIGLSFLVTSLLTSDLQELNKRMGHFIHSDFKDIQLSQADRGFVPNTSEIERLFSDFNLLKTTLRDYIQNLNSRTVELQNANEELQAQSEELQAQSEELYAVNEELHLQSKQELDAKEEAERANEAKSVFLATMSHEIRTPMNGVLGMAALLSETSLDTEQSSYLQTIKNSGETLINVINDILDFSKIESGKLELDIHDFDLRRCIREVTDLFKDRIAQLGLVLHTHIAPEIPALISGDQMRLKQVLTNLLGNAVKFTQEGKICLDITLVSAKPAGFLELGFTISDQGIGIPADKLSKLFKAFSQVDSSTTRKYGGTGLGLVICERLVHLMKGTITAESVYGEGTTFRFTIQAGLPRAVHPLPVVLSPVPDKKVLNPEFALRFPLRILVAEDNMINQKLIMTILRKLGYTPDLVENGIGVLNQLQVQKYELILMDIQMPEMGGVEATQLIRAAHNYHPSIVAMTANAMPEDKEAYLKAGMDDYLPKPIQLNDLLDLLTKIARHAGQIVEK</sequence>
<dbReference type="GO" id="GO:0000155">
    <property type="term" value="F:phosphorelay sensor kinase activity"/>
    <property type="evidence" value="ECO:0007669"/>
    <property type="project" value="InterPro"/>
</dbReference>
<evidence type="ECO:0000256" key="13">
    <source>
        <dbReference type="PROSITE-ProRule" id="PRU00169"/>
    </source>
</evidence>
<evidence type="ECO:0000256" key="6">
    <source>
        <dbReference type="ARBA" id="ARBA00022692"/>
    </source>
</evidence>
<evidence type="ECO:0000259" key="17">
    <source>
        <dbReference type="PROSITE" id="PS50110"/>
    </source>
</evidence>
<dbReference type="SMART" id="SM00448">
    <property type="entry name" value="REC"/>
    <property type="match status" value="1"/>
</dbReference>
<reference evidence="18 19" key="1">
    <citation type="submission" date="2019-03" db="EMBL/GenBank/DDBJ databases">
        <title>Genomic Encyclopedia of Archaeal and Bacterial Type Strains, Phase II (KMG-II): from individual species to whole genera.</title>
        <authorList>
            <person name="Goeker M."/>
        </authorList>
    </citation>
    <scope>NUCLEOTIDE SEQUENCE [LARGE SCALE GENOMIC DNA]</scope>
    <source>
        <strain evidence="18 19">DSM 19034</strain>
    </source>
</reference>
<keyword evidence="8 18" id="KW-0418">Kinase</keyword>
<dbReference type="CDD" id="cd00082">
    <property type="entry name" value="HisKA"/>
    <property type="match status" value="1"/>
</dbReference>
<dbReference type="OrthoDB" id="9809670at2"/>
<dbReference type="PANTHER" id="PTHR45339:SF1">
    <property type="entry name" value="HYBRID SIGNAL TRANSDUCTION HISTIDINE KINASE J"/>
    <property type="match status" value="1"/>
</dbReference>
<dbReference type="InterPro" id="IPR003661">
    <property type="entry name" value="HisK_dim/P_dom"/>
</dbReference>
<keyword evidence="9" id="KW-0067">ATP-binding</keyword>
<evidence type="ECO:0000256" key="14">
    <source>
        <dbReference type="SAM" id="Coils"/>
    </source>
</evidence>
<dbReference type="InterPro" id="IPR001789">
    <property type="entry name" value="Sig_transdc_resp-reg_receiver"/>
</dbReference>
<dbReference type="InterPro" id="IPR003594">
    <property type="entry name" value="HATPase_dom"/>
</dbReference>
<dbReference type="Gene3D" id="1.10.287.130">
    <property type="match status" value="1"/>
</dbReference>